<dbReference type="PANTHER" id="PTHR16943:SF8">
    <property type="entry name" value="2-METHYLCITRATE DEHYDRATASE"/>
    <property type="match status" value="1"/>
</dbReference>
<name>A0A919D381_9ACTN</name>
<comment type="similarity">
    <text evidence="1">Belongs to the PrpD family.</text>
</comment>
<sequence>MSAPTQATHRRPTDPAGPTGRLAAWLAGTTLEQIPAPVRERAAHLVLDGLACALVGAQLPWSRTAVTAVLALEGAGDVPLIGWGRTTGAPAAAVLNGTFVQGFELDDYYPAAPLHSASLVLPALLSTAALIPSVSGAEFLRATVLGCETGTRVGLALHGPEMLSRGWHSGSVFGTHAAAAAAGALRGLDAAAFEDALGLAATQSAGLMAAQYEAMSKRMHHGLAARSGLYAAGLAQGGYTGIKRVFERPYGGFLATFGEGHRPDPDRIATGLGETWNTEQIAVKLHAAMGGLHPAIDAALALSAGHGLAPGDIESVRIEVPDALYHHGWWPPERPLTAIGAQMNIAYATAVALLDGHVRPEQFTPARLDADDVWQLIGRTEVTQVDEQQEPSWDRPGYNTRLTLILRDGTVLTRALNQPHGGPDDPLTLDEIRAKYRALTARVMAPGRAAEIERLVLGLEAQPDLARLVELLAAPVRGALD</sequence>
<dbReference type="InterPro" id="IPR045336">
    <property type="entry name" value="MmgE_PrpD_N"/>
</dbReference>
<evidence type="ECO:0000313" key="4">
    <source>
        <dbReference type="EMBL" id="GHE05086.1"/>
    </source>
</evidence>
<dbReference type="Gene3D" id="3.30.1330.120">
    <property type="entry name" value="2-methylcitrate dehydratase PrpD"/>
    <property type="match status" value="1"/>
</dbReference>
<feature type="domain" description="MmgE/PrpD N-terminal" evidence="2">
    <location>
        <begin position="21"/>
        <end position="262"/>
    </location>
</feature>
<dbReference type="Pfam" id="PF19305">
    <property type="entry name" value="MmgE_PrpD_C"/>
    <property type="match status" value="1"/>
</dbReference>
<feature type="domain" description="MmgE/PrpD C-terminal" evidence="3">
    <location>
        <begin position="286"/>
        <end position="459"/>
    </location>
</feature>
<dbReference type="InterPro" id="IPR042188">
    <property type="entry name" value="MmgE/PrpD_sf_2"/>
</dbReference>
<dbReference type="AlphaFoldDB" id="A0A919D381"/>
<protein>
    <submittedName>
        <fullName evidence="4">MmgE/PrpD family protein</fullName>
    </submittedName>
</protein>
<dbReference type="RefSeq" id="WP_189954122.1">
    <property type="nucleotide sequence ID" value="NZ_BMVG01000008.1"/>
</dbReference>
<gene>
    <name evidence="4" type="ORF">GCM10010339_39420</name>
</gene>
<reference evidence="4" key="2">
    <citation type="submission" date="2020-09" db="EMBL/GenBank/DDBJ databases">
        <authorList>
            <person name="Sun Q."/>
            <person name="Ohkuma M."/>
        </authorList>
    </citation>
    <scope>NUCLEOTIDE SEQUENCE</scope>
    <source>
        <strain evidence="4">JCM 4714</strain>
    </source>
</reference>
<evidence type="ECO:0000259" key="3">
    <source>
        <dbReference type="Pfam" id="PF19305"/>
    </source>
</evidence>
<dbReference type="EMBL" id="BMVG01000008">
    <property type="protein sequence ID" value="GHE05086.1"/>
    <property type="molecule type" value="Genomic_DNA"/>
</dbReference>
<dbReference type="InterPro" id="IPR005656">
    <property type="entry name" value="MmgE_PrpD"/>
</dbReference>
<dbReference type="Gene3D" id="1.10.4100.10">
    <property type="entry name" value="2-methylcitrate dehydratase PrpD"/>
    <property type="match status" value="1"/>
</dbReference>
<dbReference type="InterPro" id="IPR042183">
    <property type="entry name" value="MmgE/PrpD_sf_1"/>
</dbReference>
<dbReference type="GO" id="GO:0016829">
    <property type="term" value="F:lyase activity"/>
    <property type="evidence" value="ECO:0007669"/>
    <property type="project" value="InterPro"/>
</dbReference>
<dbReference type="SUPFAM" id="SSF103378">
    <property type="entry name" value="2-methylcitrate dehydratase PrpD"/>
    <property type="match status" value="1"/>
</dbReference>
<dbReference type="PANTHER" id="PTHR16943">
    <property type="entry name" value="2-METHYLCITRATE DEHYDRATASE-RELATED"/>
    <property type="match status" value="1"/>
</dbReference>
<comment type="caution">
    <text evidence="4">The sequence shown here is derived from an EMBL/GenBank/DDBJ whole genome shotgun (WGS) entry which is preliminary data.</text>
</comment>
<proteinExistence type="inferred from homology"/>
<evidence type="ECO:0000256" key="1">
    <source>
        <dbReference type="ARBA" id="ARBA00006174"/>
    </source>
</evidence>
<dbReference type="InterPro" id="IPR036148">
    <property type="entry name" value="MmgE/PrpD_sf"/>
</dbReference>
<reference evidence="4" key="1">
    <citation type="journal article" date="2014" name="Int. J. Syst. Evol. Microbiol.">
        <title>Complete genome sequence of Corynebacterium casei LMG S-19264T (=DSM 44701T), isolated from a smear-ripened cheese.</title>
        <authorList>
            <consortium name="US DOE Joint Genome Institute (JGI-PGF)"/>
            <person name="Walter F."/>
            <person name="Albersmeier A."/>
            <person name="Kalinowski J."/>
            <person name="Ruckert C."/>
        </authorList>
    </citation>
    <scope>NUCLEOTIDE SEQUENCE</scope>
    <source>
        <strain evidence="4">JCM 4714</strain>
    </source>
</reference>
<organism evidence="4 5">
    <name type="scientific">Streptomyces alanosinicus</name>
    <dbReference type="NCBI Taxonomy" id="68171"/>
    <lineage>
        <taxon>Bacteria</taxon>
        <taxon>Bacillati</taxon>
        <taxon>Actinomycetota</taxon>
        <taxon>Actinomycetes</taxon>
        <taxon>Kitasatosporales</taxon>
        <taxon>Streptomycetaceae</taxon>
        <taxon>Streptomyces</taxon>
    </lineage>
</organism>
<dbReference type="InterPro" id="IPR045337">
    <property type="entry name" value="MmgE_PrpD_C"/>
</dbReference>
<dbReference type="Proteomes" id="UP000655443">
    <property type="component" value="Unassembled WGS sequence"/>
</dbReference>
<evidence type="ECO:0000259" key="2">
    <source>
        <dbReference type="Pfam" id="PF03972"/>
    </source>
</evidence>
<dbReference type="Pfam" id="PF03972">
    <property type="entry name" value="MmgE_PrpD_N"/>
    <property type="match status" value="1"/>
</dbReference>
<evidence type="ECO:0000313" key="5">
    <source>
        <dbReference type="Proteomes" id="UP000655443"/>
    </source>
</evidence>
<keyword evidence="5" id="KW-1185">Reference proteome</keyword>
<accession>A0A919D381</accession>